<feature type="domain" description="Integrin alpha second immunoglobulin-like" evidence="16">
    <location>
        <begin position="524"/>
        <end position="675"/>
    </location>
</feature>
<evidence type="ECO:0000256" key="10">
    <source>
        <dbReference type="ARBA" id="ARBA00023170"/>
    </source>
</evidence>
<keyword evidence="7 13" id="KW-1133">Transmembrane helix</keyword>
<evidence type="ECO:0000259" key="16">
    <source>
        <dbReference type="Pfam" id="PF20805"/>
    </source>
</evidence>
<organism evidence="18 19">
    <name type="scientific">Sinocyclocheilus grahami</name>
    <name type="common">Dianchi golden-line fish</name>
    <name type="synonym">Barbus grahami</name>
    <dbReference type="NCBI Taxonomy" id="75366"/>
    <lineage>
        <taxon>Eukaryota</taxon>
        <taxon>Metazoa</taxon>
        <taxon>Chordata</taxon>
        <taxon>Craniata</taxon>
        <taxon>Vertebrata</taxon>
        <taxon>Euteleostomi</taxon>
        <taxon>Actinopterygii</taxon>
        <taxon>Neopterygii</taxon>
        <taxon>Teleostei</taxon>
        <taxon>Ostariophysi</taxon>
        <taxon>Cypriniformes</taxon>
        <taxon>Cyprinidae</taxon>
        <taxon>Cyprininae</taxon>
        <taxon>Sinocyclocheilus</taxon>
    </lineage>
</organism>
<keyword evidence="5" id="KW-0677">Repeat</keyword>
<proteinExistence type="inferred from homology"/>
<dbReference type="Pfam" id="PF01839">
    <property type="entry name" value="FG-GAP"/>
    <property type="match status" value="2"/>
</dbReference>
<dbReference type="PROSITE" id="PS51470">
    <property type="entry name" value="FG_GAP"/>
    <property type="match status" value="4"/>
</dbReference>
<dbReference type="InterPro" id="IPR013519">
    <property type="entry name" value="Int_alpha_beta-p"/>
</dbReference>
<dbReference type="GO" id="GO:0008305">
    <property type="term" value="C:integrin complex"/>
    <property type="evidence" value="ECO:0007669"/>
    <property type="project" value="InterPro"/>
</dbReference>
<dbReference type="InterPro" id="IPR048286">
    <property type="entry name" value="Integrin_alpha_Ig-like_3"/>
</dbReference>
<feature type="repeat" description="FG-GAP" evidence="12">
    <location>
        <begin position="312"/>
        <end position="369"/>
    </location>
</feature>
<keyword evidence="4 13" id="KW-0732">Signal</keyword>
<dbReference type="Gene3D" id="2.60.40.1530">
    <property type="entry name" value="ntegrin, alpha v. Chain A, domain 4"/>
    <property type="match status" value="1"/>
</dbReference>
<evidence type="ECO:0000313" key="18">
    <source>
        <dbReference type="Ensembl" id="ENSSGRP00000062083.1"/>
    </source>
</evidence>
<feature type="region of interest" description="Disordered" evidence="14">
    <location>
        <begin position="925"/>
        <end position="955"/>
    </location>
</feature>
<feature type="domain" description="Integrin alpha first immunoglubulin-like" evidence="15">
    <location>
        <begin position="466"/>
        <end position="522"/>
    </location>
</feature>
<evidence type="ECO:0000256" key="5">
    <source>
        <dbReference type="ARBA" id="ARBA00022737"/>
    </source>
</evidence>
<feature type="chain" id="PRO_5025705222" evidence="13">
    <location>
        <begin position="25"/>
        <end position="955"/>
    </location>
</feature>
<keyword evidence="6 13" id="KW-0130">Cell adhesion</keyword>
<evidence type="ECO:0000256" key="6">
    <source>
        <dbReference type="ARBA" id="ARBA00022889"/>
    </source>
</evidence>
<dbReference type="InterPro" id="IPR000413">
    <property type="entry name" value="Integrin_alpha"/>
</dbReference>
<dbReference type="Gene3D" id="1.20.5.930">
    <property type="entry name" value="Bicelle-embedded integrin alpha(iib) transmembrane segment"/>
    <property type="match status" value="1"/>
</dbReference>
<reference evidence="18" key="1">
    <citation type="submission" date="2025-08" db="UniProtKB">
        <authorList>
            <consortium name="Ensembl"/>
        </authorList>
    </citation>
    <scope>IDENTIFICATION</scope>
</reference>
<evidence type="ECO:0000256" key="8">
    <source>
        <dbReference type="ARBA" id="ARBA00023037"/>
    </source>
</evidence>
<evidence type="ECO:0000256" key="12">
    <source>
        <dbReference type="PROSITE-ProRule" id="PRU00803"/>
    </source>
</evidence>
<dbReference type="InterPro" id="IPR028994">
    <property type="entry name" value="Integrin_alpha_N"/>
</dbReference>
<dbReference type="PROSITE" id="PS00242">
    <property type="entry name" value="INTEGRIN_ALPHA"/>
    <property type="match status" value="1"/>
</dbReference>
<evidence type="ECO:0000256" key="11">
    <source>
        <dbReference type="ARBA" id="ARBA00023180"/>
    </source>
</evidence>
<keyword evidence="9 13" id="KW-0472">Membrane</keyword>
<dbReference type="GO" id="GO:0098609">
    <property type="term" value="P:cell-cell adhesion"/>
    <property type="evidence" value="ECO:0007669"/>
    <property type="project" value="TreeGrafter"/>
</dbReference>
<evidence type="ECO:0000313" key="19">
    <source>
        <dbReference type="Proteomes" id="UP000472262"/>
    </source>
</evidence>
<dbReference type="GO" id="GO:0007229">
    <property type="term" value="P:integrin-mediated signaling pathway"/>
    <property type="evidence" value="ECO:0007669"/>
    <property type="project" value="UniProtKB-KW"/>
</dbReference>
<comment type="similarity">
    <text evidence="2 13">Belongs to the integrin alpha chain family.</text>
</comment>
<dbReference type="SUPFAM" id="SSF69318">
    <property type="entry name" value="Integrin alpha N-terminal domain"/>
    <property type="match status" value="1"/>
</dbReference>
<gene>
    <name evidence="18" type="primary">LOC107602729</name>
</gene>
<accession>A0A672PEK2</accession>
<dbReference type="SUPFAM" id="SSF69179">
    <property type="entry name" value="Integrin domains"/>
    <property type="match status" value="3"/>
</dbReference>
<keyword evidence="11" id="KW-0325">Glycoprotein</keyword>
<dbReference type="PANTHER" id="PTHR23220">
    <property type="entry name" value="INTEGRIN ALPHA"/>
    <property type="match status" value="1"/>
</dbReference>
<keyword evidence="8 13" id="KW-0401">Integrin</keyword>
<evidence type="ECO:0000256" key="2">
    <source>
        <dbReference type="ARBA" id="ARBA00008054"/>
    </source>
</evidence>
<dbReference type="InterPro" id="IPR013649">
    <property type="entry name" value="Integrin_alpha_Ig-like_1"/>
</dbReference>
<dbReference type="Gene3D" id="2.60.40.1510">
    <property type="entry name" value="ntegrin, alpha v. Chain A, domain 3"/>
    <property type="match status" value="1"/>
</dbReference>
<dbReference type="Gene3D" id="2.130.10.130">
    <property type="entry name" value="Integrin alpha, N-terminal"/>
    <property type="match status" value="1"/>
</dbReference>
<dbReference type="Ensembl" id="ENSSGRT00000066216.1">
    <property type="protein sequence ID" value="ENSSGRP00000062083.1"/>
    <property type="gene ID" value="ENSSGRG00000031995.1"/>
</dbReference>
<dbReference type="GO" id="GO:0005178">
    <property type="term" value="F:integrin binding"/>
    <property type="evidence" value="ECO:0007669"/>
    <property type="project" value="TreeGrafter"/>
</dbReference>
<evidence type="ECO:0000259" key="15">
    <source>
        <dbReference type="Pfam" id="PF08441"/>
    </source>
</evidence>
<dbReference type="GO" id="GO:0007160">
    <property type="term" value="P:cell-matrix adhesion"/>
    <property type="evidence" value="ECO:0007669"/>
    <property type="project" value="TreeGrafter"/>
</dbReference>
<feature type="repeat" description="FG-GAP" evidence="12">
    <location>
        <begin position="191"/>
        <end position="248"/>
    </location>
</feature>
<dbReference type="Gene3D" id="2.60.40.1460">
    <property type="entry name" value="Integrin domains. Chain A, domain 2"/>
    <property type="match status" value="1"/>
</dbReference>
<dbReference type="GO" id="GO:0050900">
    <property type="term" value="P:leukocyte migration"/>
    <property type="evidence" value="ECO:0007669"/>
    <property type="project" value="TreeGrafter"/>
</dbReference>
<feature type="repeat" description="FG-GAP" evidence="12">
    <location>
        <begin position="123"/>
        <end position="176"/>
    </location>
</feature>
<dbReference type="SMART" id="SM00191">
    <property type="entry name" value="Int_alpha"/>
    <property type="match status" value="5"/>
</dbReference>
<dbReference type="PRINTS" id="PR01185">
    <property type="entry name" value="INTEGRINA"/>
</dbReference>
<dbReference type="AlphaFoldDB" id="A0A672PEK2"/>
<dbReference type="InterPro" id="IPR048285">
    <property type="entry name" value="Integrin_alpha_Ig-like_2"/>
</dbReference>
<dbReference type="GO" id="GO:0033627">
    <property type="term" value="P:cell adhesion mediated by integrin"/>
    <property type="evidence" value="ECO:0007669"/>
    <property type="project" value="TreeGrafter"/>
</dbReference>
<dbReference type="Proteomes" id="UP000472262">
    <property type="component" value="Unassembled WGS sequence"/>
</dbReference>
<dbReference type="Pfam" id="PF20806">
    <property type="entry name" value="Integrin_A_Ig_3"/>
    <property type="match status" value="1"/>
</dbReference>
<keyword evidence="3 13" id="KW-0812">Transmembrane</keyword>
<feature type="repeat" description="FG-GAP" evidence="12">
    <location>
        <begin position="250"/>
        <end position="311"/>
    </location>
</feature>
<dbReference type="InterPro" id="IPR032695">
    <property type="entry name" value="Integrin_dom_sf"/>
</dbReference>
<feature type="compositionally biased region" description="Basic and acidic residues" evidence="14">
    <location>
        <begin position="925"/>
        <end position="943"/>
    </location>
</feature>
<feature type="signal peptide" evidence="13">
    <location>
        <begin position="1"/>
        <end position="24"/>
    </location>
</feature>
<evidence type="ECO:0000259" key="17">
    <source>
        <dbReference type="Pfam" id="PF20806"/>
    </source>
</evidence>
<evidence type="ECO:0000256" key="9">
    <source>
        <dbReference type="ARBA" id="ARBA00023136"/>
    </source>
</evidence>
<evidence type="ECO:0000256" key="7">
    <source>
        <dbReference type="ARBA" id="ARBA00022989"/>
    </source>
</evidence>
<feature type="transmembrane region" description="Helical" evidence="13">
    <location>
        <begin position="841"/>
        <end position="864"/>
    </location>
</feature>
<feature type="domain" description="Integrin alpha third immunoglobulin-like" evidence="17">
    <location>
        <begin position="683"/>
        <end position="849"/>
    </location>
</feature>
<evidence type="ECO:0000256" key="1">
    <source>
        <dbReference type="ARBA" id="ARBA00004479"/>
    </source>
</evidence>
<evidence type="ECO:0000256" key="14">
    <source>
        <dbReference type="SAM" id="MobiDB-lite"/>
    </source>
</evidence>
<sequence>MNVCCNGMIFCFYLALLGWTLISAFNLDTDNVIRKTGDANSLFGFSLAMHRQLRPQNQWMGVTVQSQGPGGKILVCAHRYQRRLFVDSVQELRDITGRCYVLSEDLTINNTSDEDGGDWMFCKGRNRGHERFGSCQQGLSATFTKDYHYLVFGAPGAYNWKGVVRMEQKNSSLWDENIYDDGPYEVGDEGRLDPDLVPVPANSYLGFSLDSGKMLTKRGQLTIVAGAPRANHSGAVVLLKKDDVKPSMMTAEYILEGAGLASSFGYDLAVLDINGDGWQDIVVGAPQYFIKDGYIGGAIYVYLNEEGAWDKITPKRIEGAADSMFGLAVENMGDVNLDGYHDVAVGAPYDSNGAGNVYIFHGSPQGLKKAQVLGGQDHNVKLFGYSLAGNMDLDRNNYPDLAIGSLSDSVFVARSVISIEKTVTTTPKELDLTQKNCGDTICYGMALCCKQCKMLMSFNNASMLCTKETLRDKLRGIPIEVSVEILKPSTRRKRQSALPNLLPILDTNQDATTLTKVQFIKEGCGADHVCQSDLQLQYKFHTREPNRDIFHPLPEENGVPILSLSDQKDIALEIKVANQGEDAYEAQLSSSFPKSLSYSALFRFVGFPGLICLANQNGSQADCDLGNPFKKDAETTFYIILNTGGISLDTTEIEIDLKLKTTSDQKQLQAIKAKAIVKIQLLLSLSGIAKPSQVYFTGEVKGESAMKLATDVGSPIDYEFRVTNLGKPLQSFGKASMIIQWPKHNSQGKWLLYLMKMTPTGLDSFSCSNQDEVNKLGLKEPSVSRTKREIGETPAKEGTTSLFTDKRKYTVLSCEDGAECIAFKCPLTGMDSNAVISLRAYLWNSTFLEVSVAVLFFLMARVTVFPERKVAQYGGMPWWVILVAILLGLLLLGLLVFLLWKCGFFKRSKYDDSVPSYNAVRIKREERGKEPGKEEMDPPEKKQWMTSWNENESYS</sequence>
<dbReference type="PANTHER" id="PTHR23220:SF9">
    <property type="entry name" value="INTEGRIN ALPHA-6"/>
    <property type="match status" value="1"/>
</dbReference>
<keyword evidence="19" id="KW-1185">Reference proteome</keyword>
<reference evidence="18" key="2">
    <citation type="submission" date="2025-09" db="UniProtKB">
        <authorList>
            <consortium name="Ensembl"/>
        </authorList>
    </citation>
    <scope>IDENTIFICATION</scope>
</reference>
<dbReference type="Pfam" id="PF20805">
    <property type="entry name" value="Integrin_A_Ig_2"/>
    <property type="match status" value="1"/>
</dbReference>
<evidence type="ECO:0000256" key="4">
    <source>
        <dbReference type="ARBA" id="ARBA00022729"/>
    </source>
</evidence>
<feature type="transmembrane region" description="Helical" evidence="13">
    <location>
        <begin position="876"/>
        <end position="900"/>
    </location>
</feature>
<keyword evidence="10 13" id="KW-0675">Receptor</keyword>
<name>A0A672PEK2_SINGR</name>
<dbReference type="Pfam" id="PF08441">
    <property type="entry name" value="Integrin_A_Ig_1"/>
    <property type="match status" value="1"/>
</dbReference>
<protein>
    <submittedName>
        <fullName evidence="18">Integrin alpha-6-like</fullName>
    </submittedName>
</protein>
<dbReference type="InterPro" id="IPR013517">
    <property type="entry name" value="FG-GAP"/>
</dbReference>
<feature type="compositionally biased region" description="Polar residues" evidence="14">
    <location>
        <begin position="944"/>
        <end position="955"/>
    </location>
</feature>
<comment type="subcellular location">
    <subcellularLocation>
        <location evidence="1 13">Membrane</location>
        <topology evidence="1 13">Single-pass type I membrane protein</topology>
    </subcellularLocation>
</comment>
<evidence type="ECO:0000256" key="3">
    <source>
        <dbReference type="ARBA" id="ARBA00022692"/>
    </source>
</evidence>
<dbReference type="InterPro" id="IPR018184">
    <property type="entry name" value="Integrin_alpha_C_CS"/>
</dbReference>
<dbReference type="GO" id="GO:0009897">
    <property type="term" value="C:external side of plasma membrane"/>
    <property type="evidence" value="ECO:0007669"/>
    <property type="project" value="TreeGrafter"/>
</dbReference>
<evidence type="ECO:0000256" key="13">
    <source>
        <dbReference type="RuleBase" id="RU003762"/>
    </source>
</evidence>
<comment type="caution">
    <text evidence="13">Lacks conserved residue(s) required for the propagation of feature annotation.</text>
</comment>